<evidence type="ECO:0000256" key="1">
    <source>
        <dbReference type="ARBA" id="ARBA00004651"/>
    </source>
</evidence>
<reference evidence="14 15" key="1">
    <citation type="submission" date="2019-05" db="EMBL/GenBank/DDBJ databases">
        <authorList>
            <person name="Zhou X."/>
        </authorList>
    </citation>
    <scope>NUCLEOTIDE SEQUENCE [LARGE SCALE GENOMIC DNA]</scope>
    <source>
        <strain evidence="14 15">DSM 432</strain>
    </source>
</reference>
<evidence type="ECO:0000256" key="12">
    <source>
        <dbReference type="PIRNR" id="PIRNR006446"/>
    </source>
</evidence>
<feature type="transmembrane region" description="Helical" evidence="12">
    <location>
        <begin position="182"/>
        <end position="205"/>
    </location>
</feature>
<keyword evidence="11 12" id="KW-0472">Membrane</keyword>
<feature type="transmembrane region" description="Helical" evidence="12">
    <location>
        <begin position="317"/>
        <end position="341"/>
    </location>
</feature>
<evidence type="ECO:0000256" key="3">
    <source>
        <dbReference type="ARBA" id="ARBA00022448"/>
    </source>
</evidence>
<dbReference type="GO" id="GO:0016682">
    <property type="term" value="F:oxidoreductase activity, acting on diphenols and related substances as donors, oxygen as acceptor"/>
    <property type="evidence" value="ECO:0007669"/>
    <property type="project" value="TreeGrafter"/>
</dbReference>
<evidence type="ECO:0000256" key="6">
    <source>
        <dbReference type="ARBA" id="ARBA00022692"/>
    </source>
</evidence>
<feature type="transmembrane region" description="Helical" evidence="12">
    <location>
        <begin position="217"/>
        <end position="235"/>
    </location>
</feature>
<dbReference type="RefSeq" id="WP_138401721.1">
    <property type="nucleotide sequence ID" value="NZ_JBAFVI010000019.1"/>
</dbReference>
<comment type="caution">
    <text evidence="14">The sequence shown here is derived from an EMBL/GenBank/DDBJ whole genome shotgun (WGS) entry which is preliminary data.</text>
</comment>
<dbReference type="PIRSF" id="PIRSF006446">
    <property type="entry name" value="Cyt_quinol_oxidase_1"/>
    <property type="match status" value="1"/>
</dbReference>
<dbReference type="GO" id="GO:0009055">
    <property type="term" value="F:electron transfer activity"/>
    <property type="evidence" value="ECO:0007669"/>
    <property type="project" value="UniProtKB-UniRule"/>
</dbReference>
<dbReference type="EMBL" id="VAUP01000042">
    <property type="protein sequence ID" value="TLX40810.1"/>
    <property type="molecule type" value="Genomic_DNA"/>
</dbReference>
<evidence type="ECO:0000256" key="8">
    <source>
        <dbReference type="ARBA" id="ARBA00022982"/>
    </source>
</evidence>
<dbReference type="GO" id="GO:0005886">
    <property type="term" value="C:plasma membrane"/>
    <property type="evidence" value="ECO:0007669"/>
    <property type="project" value="UniProtKB-SubCell"/>
</dbReference>
<dbReference type="PANTHER" id="PTHR30365:SF14">
    <property type="entry name" value="CYTOCHROME BD MENAQUINOL OXIDASE SUBUNIT I-RELATED"/>
    <property type="match status" value="1"/>
</dbReference>
<feature type="transmembrane region" description="Helical" evidence="12">
    <location>
        <begin position="94"/>
        <end position="114"/>
    </location>
</feature>
<name>A0A6C1K9J0_XANAU</name>
<keyword evidence="7 12" id="KW-0479">Metal-binding</keyword>
<evidence type="ECO:0000256" key="7">
    <source>
        <dbReference type="ARBA" id="ARBA00022723"/>
    </source>
</evidence>
<keyword evidence="8 12" id="KW-0249">Electron transport</keyword>
<evidence type="ECO:0000256" key="11">
    <source>
        <dbReference type="ARBA" id="ARBA00023136"/>
    </source>
</evidence>
<dbReference type="OrthoDB" id="9807042at2"/>
<keyword evidence="4 12" id="KW-1003">Cell membrane</keyword>
<dbReference type="AlphaFoldDB" id="A0A6C1K9J0"/>
<feature type="transmembrane region" description="Helical" evidence="12">
    <location>
        <begin position="126"/>
        <end position="145"/>
    </location>
</feature>
<dbReference type="GO" id="GO:0046872">
    <property type="term" value="F:metal ion binding"/>
    <property type="evidence" value="ECO:0007669"/>
    <property type="project" value="UniProtKB-UniRule"/>
</dbReference>
<evidence type="ECO:0000313" key="15">
    <source>
        <dbReference type="Proteomes" id="UP000305131"/>
    </source>
</evidence>
<feature type="region of interest" description="Disordered" evidence="13">
    <location>
        <begin position="452"/>
        <end position="471"/>
    </location>
</feature>
<evidence type="ECO:0000256" key="5">
    <source>
        <dbReference type="ARBA" id="ARBA00022617"/>
    </source>
</evidence>
<keyword evidence="6 12" id="KW-0812">Transmembrane</keyword>
<sequence>MDALALSRLQFAFTIGFHILWPTLTIGTAWFVTLLSFLWWRTGKLVYRDLMRFWMRLFALGFGMGVVTGIVLSYEIGTNWAGFSRSVANVLGPLFAYETMTAFFLEAGFIGIMLFGEARVSKATHFFACLMVAMGALISSTWIIAANSWMQTPAGAVADAEGVFHVVDWGQVIFTSSFPYRLAHMVCASFLTCAFVIAGVSAFHLWRGQHVAASRTAFSMALWLALVLAPLQIFIGDLHGRNTLQEQPTKLAAMEGLWETTRGPAMTVFAWPDMAAQKNLYALDIPHLASLYLTHSWDGEVEGLKAVPPADQPNVPVVFFAFRIMVGIGMLLLATAITGAVLRLRRRLYEARWFHLVAMATTPLGFVAVIAGWTVTEAGRQPWIIYGALRTADAAAPVAAGAVTASLVIFFAVYNLLLLAFVWFAGRVALTGPTDTSLRVSERPGLERTSVDLFATTPPPSLAHGTGQAKA</sequence>
<dbReference type="GeneID" id="95776231"/>
<evidence type="ECO:0000256" key="4">
    <source>
        <dbReference type="ARBA" id="ARBA00022475"/>
    </source>
</evidence>
<organism evidence="14 15">
    <name type="scientific">Xanthobacter autotrophicus</name>
    <dbReference type="NCBI Taxonomy" id="280"/>
    <lineage>
        <taxon>Bacteria</taxon>
        <taxon>Pseudomonadati</taxon>
        <taxon>Pseudomonadota</taxon>
        <taxon>Alphaproteobacteria</taxon>
        <taxon>Hyphomicrobiales</taxon>
        <taxon>Xanthobacteraceae</taxon>
        <taxon>Xanthobacter</taxon>
    </lineage>
</organism>
<feature type="transmembrane region" description="Helical" evidence="12">
    <location>
        <begin position="20"/>
        <end position="41"/>
    </location>
</feature>
<accession>A0A6C1K9J0</accession>
<feature type="transmembrane region" description="Helical" evidence="12">
    <location>
        <begin position="395"/>
        <end position="424"/>
    </location>
</feature>
<dbReference type="InterPro" id="IPR002585">
    <property type="entry name" value="Cyt-d_ubiquinol_oxidase_su_1"/>
</dbReference>
<feature type="transmembrane region" description="Helical" evidence="12">
    <location>
        <begin position="353"/>
        <end position="375"/>
    </location>
</feature>
<keyword evidence="5 12" id="KW-0349">Heme</keyword>
<dbReference type="Pfam" id="PF01654">
    <property type="entry name" value="Cyt_bd_oxida_I"/>
    <property type="match status" value="1"/>
</dbReference>
<proteinExistence type="inferred from homology"/>
<comment type="similarity">
    <text evidence="2 12">Belongs to the cytochrome ubiquinol oxidase subunit 1 family.</text>
</comment>
<comment type="subcellular location">
    <subcellularLocation>
        <location evidence="12">Cell inner membrane</location>
    </subcellularLocation>
    <subcellularLocation>
        <location evidence="1">Cell membrane</location>
        <topology evidence="1">Multi-pass membrane protein</topology>
    </subcellularLocation>
</comment>
<evidence type="ECO:0000313" key="14">
    <source>
        <dbReference type="EMBL" id="TLX40810.1"/>
    </source>
</evidence>
<keyword evidence="3 12" id="KW-0813">Transport</keyword>
<dbReference type="GO" id="GO:0020037">
    <property type="term" value="F:heme binding"/>
    <property type="evidence" value="ECO:0007669"/>
    <property type="project" value="TreeGrafter"/>
</dbReference>
<dbReference type="PANTHER" id="PTHR30365">
    <property type="entry name" value="CYTOCHROME D UBIQUINOL OXIDASE"/>
    <property type="match status" value="1"/>
</dbReference>
<evidence type="ECO:0000256" key="13">
    <source>
        <dbReference type="SAM" id="MobiDB-lite"/>
    </source>
</evidence>
<gene>
    <name evidence="14" type="ORF">FBQ73_22500</name>
</gene>
<protein>
    <submittedName>
        <fullName evidence="14">Cytochrome ubiquinol oxidase subunit I</fullName>
    </submittedName>
</protein>
<dbReference type="Proteomes" id="UP000305131">
    <property type="component" value="Unassembled WGS sequence"/>
</dbReference>
<dbReference type="GO" id="GO:0019646">
    <property type="term" value="P:aerobic electron transport chain"/>
    <property type="evidence" value="ECO:0007669"/>
    <property type="project" value="InterPro"/>
</dbReference>
<keyword evidence="10 12" id="KW-0408">Iron</keyword>
<evidence type="ECO:0000256" key="9">
    <source>
        <dbReference type="ARBA" id="ARBA00022989"/>
    </source>
</evidence>
<evidence type="ECO:0000256" key="2">
    <source>
        <dbReference type="ARBA" id="ARBA00009819"/>
    </source>
</evidence>
<dbReference type="GO" id="GO:0070069">
    <property type="term" value="C:cytochrome complex"/>
    <property type="evidence" value="ECO:0007669"/>
    <property type="project" value="UniProtKB-UniRule"/>
</dbReference>
<keyword evidence="9 12" id="KW-1133">Transmembrane helix</keyword>
<feature type="transmembrane region" description="Helical" evidence="12">
    <location>
        <begin position="53"/>
        <end position="74"/>
    </location>
</feature>
<evidence type="ECO:0000256" key="10">
    <source>
        <dbReference type="ARBA" id="ARBA00023004"/>
    </source>
</evidence>